<dbReference type="GO" id="GO:0008745">
    <property type="term" value="F:N-acetylmuramoyl-L-alanine amidase activity"/>
    <property type="evidence" value="ECO:0007669"/>
    <property type="project" value="UniProtKB-EC"/>
</dbReference>
<dbReference type="Gene3D" id="2.60.40.3500">
    <property type="match status" value="1"/>
</dbReference>
<dbReference type="PANTHER" id="PTHR30404:SF0">
    <property type="entry name" value="N-ACETYLMURAMOYL-L-ALANINE AMIDASE AMIC"/>
    <property type="match status" value="1"/>
</dbReference>
<keyword evidence="8" id="KW-0961">Cell wall biogenesis/degradation</keyword>
<dbReference type="InterPro" id="IPR050695">
    <property type="entry name" value="N-acetylmuramoyl_amidase_3"/>
</dbReference>
<dbReference type="OrthoDB" id="9806267at2"/>
<reference evidence="12 13" key="1">
    <citation type="submission" date="2018-07" db="EMBL/GenBank/DDBJ databases">
        <title>Motiliproteus coralliicola sp. nov., a bacterium isolated from Coral.</title>
        <authorList>
            <person name="Wang G."/>
        </authorList>
    </citation>
    <scope>NUCLEOTIDE SEQUENCE [LARGE SCALE GENOMIC DNA]</scope>
    <source>
        <strain evidence="12 13">C34</strain>
    </source>
</reference>
<dbReference type="PROSITE" id="PS51782">
    <property type="entry name" value="LYSM"/>
    <property type="match status" value="1"/>
</dbReference>
<dbReference type="SUPFAM" id="SSF54106">
    <property type="entry name" value="LysM domain"/>
    <property type="match status" value="1"/>
</dbReference>
<comment type="similarity">
    <text evidence="3">Belongs to the N-acetylmuramoyl-L-alanine amidase 3 family.</text>
</comment>
<dbReference type="InterPro" id="IPR002508">
    <property type="entry name" value="MurNAc-LAA_cat"/>
</dbReference>
<evidence type="ECO:0000256" key="9">
    <source>
        <dbReference type="ARBA" id="ARBA00074581"/>
    </source>
</evidence>
<accession>A0A369WD58</accession>
<comment type="caution">
    <text evidence="12">The sequence shown here is derived from an EMBL/GenBank/DDBJ whole genome shotgun (WGS) entry which is preliminary data.</text>
</comment>
<evidence type="ECO:0000256" key="1">
    <source>
        <dbReference type="ARBA" id="ARBA00001561"/>
    </source>
</evidence>
<dbReference type="AlphaFoldDB" id="A0A369WD58"/>
<evidence type="ECO:0000256" key="7">
    <source>
        <dbReference type="ARBA" id="ARBA00022801"/>
    </source>
</evidence>
<dbReference type="GO" id="GO:0071555">
    <property type="term" value="P:cell wall organization"/>
    <property type="evidence" value="ECO:0007669"/>
    <property type="project" value="UniProtKB-KW"/>
</dbReference>
<dbReference type="Gene3D" id="3.40.630.40">
    <property type="entry name" value="Zn-dependent exopeptidases"/>
    <property type="match status" value="1"/>
</dbReference>
<gene>
    <name evidence="12" type="ORF">DV711_12175</name>
</gene>
<comment type="subcellular location">
    <subcellularLocation>
        <location evidence="2">Periplasm</location>
    </subcellularLocation>
</comment>
<evidence type="ECO:0000256" key="5">
    <source>
        <dbReference type="ARBA" id="ARBA00022729"/>
    </source>
</evidence>
<keyword evidence="13" id="KW-1185">Reference proteome</keyword>
<evidence type="ECO:0000259" key="11">
    <source>
        <dbReference type="PROSITE" id="PS51782"/>
    </source>
</evidence>
<dbReference type="Pfam" id="PF11741">
    <property type="entry name" value="AMIN"/>
    <property type="match status" value="1"/>
</dbReference>
<dbReference type="PANTHER" id="PTHR30404">
    <property type="entry name" value="N-ACETYLMURAMOYL-L-ALANINE AMIDASE"/>
    <property type="match status" value="1"/>
</dbReference>
<dbReference type="GO" id="GO:0030288">
    <property type="term" value="C:outer membrane-bounded periplasmic space"/>
    <property type="evidence" value="ECO:0007669"/>
    <property type="project" value="TreeGrafter"/>
</dbReference>
<dbReference type="EMBL" id="QQOH01000003">
    <property type="protein sequence ID" value="RDE19968.1"/>
    <property type="molecule type" value="Genomic_DNA"/>
</dbReference>
<sequence>MHRVTVGLLGLLVLLSSTLLSAATVKQVRVWPAPDHTRLVFDLSGQAEHKLFTLANPSRIVIDLANSKMAAKLSNLELAKTPIQNIRSGKRGASGLRIVLDLKSQTQPRSFSLKPNAKYGHRLVVDLVNKKKAEVKTVKQLATKGNSKRDIVIAIDAGHGGEDPGAIGPGRVKEKDVVLRIARELAALFKAEAGFKPVLIRDSDYYVGLRNRTRKARNAGADLFVSIHADAFKRSSARGASVWTLSERGASSEMGRWLAGRENSTDLIGGVGTLSKDNDNDVLEGVLLDMSMHSSISHSREVGSHVQRYMGKVAHMHKKQVQHAGFMVLKSPDIPSILVETGFISNPGEARLLQQRSHQRKLAQSIFNGIKVHFSKKPPPGTLLAWKQNGGDSNTTRYKVSRGDTLSVIASRNGVALKRLREVNGLKSDVIRVGQVLRIPAS</sequence>
<dbReference type="CDD" id="cd02696">
    <property type="entry name" value="MurNAc-LAA"/>
    <property type="match status" value="1"/>
</dbReference>
<feature type="domain" description="LysM" evidence="11">
    <location>
        <begin position="396"/>
        <end position="439"/>
    </location>
</feature>
<dbReference type="InterPro" id="IPR018392">
    <property type="entry name" value="LysM"/>
</dbReference>
<protein>
    <recommendedName>
        <fullName evidence="9">N-acetylmuramoyl-L-alanine amidase AmiC</fullName>
        <ecNumber evidence="4">3.5.1.28</ecNumber>
    </recommendedName>
</protein>
<evidence type="ECO:0000313" key="12">
    <source>
        <dbReference type="EMBL" id="RDE19968.1"/>
    </source>
</evidence>
<feature type="chain" id="PRO_5017075015" description="N-acetylmuramoyl-L-alanine amidase AmiC" evidence="10">
    <location>
        <begin position="23"/>
        <end position="442"/>
    </location>
</feature>
<organism evidence="12 13">
    <name type="scientific">Motiliproteus coralliicola</name>
    <dbReference type="NCBI Taxonomy" id="2283196"/>
    <lineage>
        <taxon>Bacteria</taxon>
        <taxon>Pseudomonadati</taxon>
        <taxon>Pseudomonadota</taxon>
        <taxon>Gammaproteobacteria</taxon>
        <taxon>Oceanospirillales</taxon>
        <taxon>Oceanospirillaceae</taxon>
        <taxon>Motiliproteus</taxon>
    </lineage>
</organism>
<proteinExistence type="inferred from homology"/>
<dbReference type="EC" id="3.5.1.28" evidence="4"/>
<dbReference type="SMART" id="SM00646">
    <property type="entry name" value="Ami_3"/>
    <property type="match status" value="1"/>
</dbReference>
<dbReference type="InterPro" id="IPR021731">
    <property type="entry name" value="AMIN_dom"/>
</dbReference>
<comment type="catalytic activity">
    <reaction evidence="1">
        <text>Hydrolyzes the link between N-acetylmuramoyl residues and L-amino acid residues in certain cell-wall glycopeptides.</text>
        <dbReference type="EC" id="3.5.1.28"/>
    </reaction>
</comment>
<evidence type="ECO:0000256" key="8">
    <source>
        <dbReference type="ARBA" id="ARBA00023316"/>
    </source>
</evidence>
<name>A0A369WD58_9GAMM</name>
<dbReference type="FunFam" id="3.40.630.40:FF:000001">
    <property type="entry name" value="N-acetylmuramoyl-L-alanine amidase"/>
    <property type="match status" value="1"/>
</dbReference>
<dbReference type="Gene3D" id="3.10.350.10">
    <property type="entry name" value="LysM domain"/>
    <property type="match status" value="1"/>
</dbReference>
<evidence type="ECO:0000256" key="10">
    <source>
        <dbReference type="SAM" id="SignalP"/>
    </source>
</evidence>
<dbReference type="GO" id="GO:0009253">
    <property type="term" value="P:peptidoglycan catabolic process"/>
    <property type="evidence" value="ECO:0007669"/>
    <property type="project" value="InterPro"/>
</dbReference>
<dbReference type="Pfam" id="PF01476">
    <property type="entry name" value="LysM"/>
    <property type="match status" value="1"/>
</dbReference>
<evidence type="ECO:0000313" key="13">
    <source>
        <dbReference type="Proteomes" id="UP000253769"/>
    </source>
</evidence>
<dbReference type="InterPro" id="IPR036779">
    <property type="entry name" value="LysM_dom_sf"/>
</dbReference>
<evidence type="ECO:0000256" key="3">
    <source>
        <dbReference type="ARBA" id="ARBA00010860"/>
    </source>
</evidence>
<evidence type="ECO:0000256" key="6">
    <source>
        <dbReference type="ARBA" id="ARBA00022764"/>
    </source>
</evidence>
<keyword evidence="5 10" id="KW-0732">Signal</keyword>
<dbReference type="SUPFAM" id="SSF53187">
    <property type="entry name" value="Zn-dependent exopeptidases"/>
    <property type="match status" value="1"/>
</dbReference>
<dbReference type="Proteomes" id="UP000253769">
    <property type="component" value="Unassembled WGS sequence"/>
</dbReference>
<evidence type="ECO:0000256" key="2">
    <source>
        <dbReference type="ARBA" id="ARBA00004418"/>
    </source>
</evidence>
<dbReference type="Pfam" id="PF01520">
    <property type="entry name" value="Amidase_3"/>
    <property type="match status" value="1"/>
</dbReference>
<feature type="signal peptide" evidence="10">
    <location>
        <begin position="1"/>
        <end position="22"/>
    </location>
</feature>
<dbReference type="CDD" id="cd00118">
    <property type="entry name" value="LysM"/>
    <property type="match status" value="1"/>
</dbReference>
<keyword evidence="6" id="KW-0574">Periplasm</keyword>
<evidence type="ECO:0000256" key="4">
    <source>
        <dbReference type="ARBA" id="ARBA00011901"/>
    </source>
</evidence>
<keyword evidence="7" id="KW-0378">Hydrolase</keyword>
<dbReference type="SMART" id="SM00257">
    <property type="entry name" value="LysM"/>
    <property type="match status" value="1"/>
</dbReference>